<gene>
    <name evidence="1" type="ORF">OUZ56_002854</name>
</gene>
<keyword evidence="2" id="KW-1185">Reference proteome</keyword>
<comment type="caution">
    <text evidence="1">The sequence shown here is derived from an EMBL/GenBank/DDBJ whole genome shotgun (WGS) entry which is preliminary data.</text>
</comment>
<dbReference type="Proteomes" id="UP001234178">
    <property type="component" value="Unassembled WGS sequence"/>
</dbReference>
<protein>
    <submittedName>
        <fullName evidence="1">Uncharacterized protein</fullName>
    </submittedName>
</protein>
<evidence type="ECO:0000313" key="2">
    <source>
        <dbReference type="Proteomes" id="UP001234178"/>
    </source>
</evidence>
<name>A0ABR0A6Z1_9CRUS</name>
<evidence type="ECO:0000313" key="1">
    <source>
        <dbReference type="EMBL" id="KAK4020912.1"/>
    </source>
</evidence>
<organism evidence="1 2">
    <name type="scientific">Daphnia magna</name>
    <dbReference type="NCBI Taxonomy" id="35525"/>
    <lineage>
        <taxon>Eukaryota</taxon>
        <taxon>Metazoa</taxon>
        <taxon>Ecdysozoa</taxon>
        <taxon>Arthropoda</taxon>
        <taxon>Crustacea</taxon>
        <taxon>Branchiopoda</taxon>
        <taxon>Diplostraca</taxon>
        <taxon>Cladocera</taxon>
        <taxon>Anomopoda</taxon>
        <taxon>Daphniidae</taxon>
        <taxon>Daphnia</taxon>
    </lineage>
</organism>
<accession>A0ABR0A6Z1</accession>
<dbReference type="EMBL" id="JAOYFB010000036">
    <property type="protein sequence ID" value="KAK4020912.1"/>
    <property type="molecule type" value="Genomic_DNA"/>
</dbReference>
<reference evidence="1 2" key="1">
    <citation type="journal article" date="2023" name="Nucleic Acids Res.">
        <title>The hologenome of Daphnia magna reveals possible DNA methylation and microbiome-mediated evolution of the host genome.</title>
        <authorList>
            <person name="Chaturvedi A."/>
            <person name="Li X."/>
            <person name="Dhandapani V."/>
            <person name="Marshall H."/>
            <person name="Kissane S."/>
            <person name="Cuenca-Cambronero M."/>
            <person name="Asole G."/>
            <person name="Calvet F."/>
            <person name="Ruiz-Romero M."/>
            <person name="Marangio P."/>
            <person name="Guigo R."/>
            <person name="Rago D."/>
            <person name="Mirbahai L."/>
            <person name="Eastwood N."/>
            <person name="Colbourne J.K."/>
            <person name="Zhou J."/>
            <person name="Mallon E."/>
            <person name="Orsini L."/>
        </authorList>
    </citation>
    <scope>NUCLEOTIDE SEQUENCE [LARGE SCALE GENOMIC DNA]</scope>
    <source>
        <strain evidence="1">LRV0_1</strain>
    </source>
</reference>
<proteinExistence type="predicted"/>
<sequence length="171" mass="18858">MTRERGDCATSTTPPSPAVTMKKHTFATYLILSWLRSTFLFVDTTCSVQTSDISIIVWRDAISAELGDCHHSLHAEKQSATTKGKGQEIYTGRGIVSFTGRGATLVFSLQNFEAIAQPWIKRNPEKKGDRQCLSGSNTSVYGKSRMQLSLTKIQRHPSSSLGRFDSDVKGI</sequence>